<keyword evidence="5 6" id="KW-0408">Iron</keyword>
<evidence type="ECO:0000313" key="10">
    <source>
        <dbReference type="Proteomes" id="UP000822688"/>
    </source>
</evidence>
<dbReference type="Pfam" id="PF23134">
    <property type="entry name" value="TRIP4_3rd"/>
    <property type="match status" value="1"/>
</dbReference>
<dbReference type="PROSITE" id="PS51471">
    <property type="entry name" value="FE2OG_OXY"/>
    <property type="match status" value="1"/>
</dbReference>
<dbReference type="GO" id="GO:0035516">
    <property type="term" value="F:broad specificity oxidative DNA demethylase activity"/>
    <property type="evidence" value="ECO:0007669"/>
    <property type="project" value="TreeGrafter"/>
</dbReference>
<evidence type="ECO:0000313" key="9">
    <source>
        <dbReference type="EMBL" id="KAG0560130.1"/>
    </source>
</evidence>
<evidence type="ECO:0000256" key="3">
    <source>
        <dbReference type="ARBA" id="ARBA00022964"/>
    </source>
</evidence>
<dbReference type="GO" id="GO:0008198">
    <property type="term" value="F:ferrous iron binding"/>
    <property type="evidence" value="ECO:0007669"/>
    <property type="project" value="TreeGrafter"/>
</dbReference>
<keyword evidence="3" id="KW-0223">Dioxygenase</keyword>
<reference evidence="9" key="1">
    <citation type="submission" date="2020-06" db="EMBL/GenBank/DDBJ databases">
        <title>WGS assembly of Ceratodon purpureus strain R40.</title>
        <authorList>
            <person name="Carey S.B."/>
            <person name="Jenkins J."/>
            <person name="Shu S."/>
            <person name="Lovell J.T."/>
            <person name="Sreedasyam A."/>
            <person name="Maumus F."/>
            <person name="Tiley G.P."/>
            <person name="Fernandez-Pozo N."/>
            <person name="Barry K."/>
            <person name="Chen C."/>
            <person name="Wang M."/>
            <person name="Lipzen A."/>
            <person name="Daum C."/>
            <person name="Saski C.A."/>
            <person name="Payton A.C."/>
            <person name="Mcbreen J.C."/>
            <person name="Conrad R.E."/>
            <person name="Kollar L.M."/>
            <person name="Olsson S."/>
            <person name="Huttunen S."/>
            <person name="Landis J.B."/>
            <person name="Wickett N.J."/>
            <person name="Johnson M.G."/>
            <person name="Rensing S.A."/>
            <person name="Grimwood J."/>
            <person name="Schmutz J."/>
            <person name="Mcdaniel S.F."/>
        </authorList>
    </citation>
    <scope>NUCLEOTIDE SEQUENCE</scope>
    <source>
        <strain evidence="9">R40</strain>
    </source>
</reference>
<evidence type="ECO:0000256" key="6">
    <source>
        <dbReference type="PIRSR" id="PIRSR604574-2"/>
    </source>
</evidence>
<feature type="domain" description="Fe2OG dioxygenase" evidence="8">
    <location>
        <begin position="638"/>
        <end position="748"/>
    </location>
</feature>
<dbReference type="InterPro" id="IPR005123">
    <property type="entry name" value="Oxoglu/Fe-dep_dioxygenase_dom"/>
</dbReference>
<dbReference type="GO" id="GO:0005634">
    <property type="term" value="C:nucleus"/>
    <property type="evidence" value="ECO:0007669"/>
    <property type="project" value="InterPro"/>
</dbReference>
<dbReference type="InterPro" id="IPR009349">
    <property type="entry name" value="TRIP4/RQT4_C2HC5_Znf"/>
</dbReference>
<dbReference type="EMBL" id="CM026431">
    <property type="protein sequence ID" value="KAG0560130.1"/>
    <property type="molecule type" value="Genomic_DNA"/>
</dbReference>
<comment type="caution">
    <text evidence="9">The sequence shown here is derived from an EMBL/GenBank/DDBJ whole genome shotgun (WGS) entry which is preliminary data.</text>
</comment>
<dbReference type="GO" id="GO:0035515">
    <property type="term" value="F:oxidative RNA demethylase activity"/>
    <property type="evidence" value="ECO:0007669"/>
    <property type="project" value="TreeGrafter"/>
</dbReference>
<protein>
    <recommendedName>
        <fullName evidence="8">Fe2OG dioxygenase domain-containing protein</fullName>
    </recommendedName>
</protein>
<dbReference type="SUPFAM" id="SSF51197">
    <property type="entry name" value="Clavaminate synthase-like"/>
    <property type="match status" value="1"/>
</dbReference>
<evidence type="ECO:0000256" key="2">
    <source>
        <dbReference type="ARBA" id="ARBA00022723"/>
    </source>
</evidence>
<dbReference type="PANTHER" id="PTHR16557">
    <property type="entry name" value="ALKYLATED DNA REPAIR PROTEIN ALKB-RELATED"/>
    <property type="match status" value="1"/>
</dbReference>
<keyword evidence="10" id="KW-1185">Reference proteome</keyword>
<gene>
    <name evidence="9" type="ORF">KC19_10G156200</name>
</gene>
<evidence type="ECO:0000256" key="5">
    <source>
        <dbReference type="ARBA" id="ARBA00023004"/>
    </source>
</evidence>
<dbReference type="Proteomes" id="UP000822688">
    <property type="component" value="Chromosome 10"/>
</dbReference>
<dbReference type="GO" id="GO:0180022">
    <property type="term" value="C:RQC-trigger complex"/>
    <property type="evidence" value="ECO:0007669"/>
    <property type="project" value="InterPro"/>
</dbReference>
<sequence>MAMSRAAQWLQQALLDQCSDSNAALQLDPEVVSSLVSYCEIASPSEAQQYLFSIVGEEQCKDIVSEYLRIRGDGGPSDVFTFHDREAEPQSEGGLHAYVKPKEDEIWSAGSKKTSKSVKQRTEAQGSAPPITQAAATKPAGSLSIKPSKAKGRKGGKGISLAEAAEGLALFPRGGPCTCQASRHKLINNCLGCGKIVCEQEGEGPCNFCGALVLKEGSDYAGLEGMSMPPANDAEAAAQAFKDRLVEFDRSAAQRTTVIDDQSDYFEIDGNAWLSDKEKQLLRQRQEEEERIEAERRKRVIVTIDLLGRKVVMEDKGDGNDNNHHENLILAGDSGTSGNSGGSDFRIKPNPFIDNNPVYVGPKGPTGVKTDKKLINHLQGMVLDRTGRVQHDDPVIEAVIGQQLGDIHIEGETPSSKGWVGPRVRGTGGSVDNDEAECMLDNPLSTSGSRNDDSRQGRNAGKKKHHVEAVNDSTTPKPFDICLGNIPRNDGKTAIILAPSLLDQKKAEAALPSIWSDTVLMPGVVLLKGWLSIDDQVEIVRECRSLGTGVGGFYQPTFGDGRHMRLQMMCLGKQHWEPTTSSYVPRRRNYDNASPPAIPSKFSDMVRRSLQRAQDLALKAGGHKLGRKQVEGELPNMEPTVCIVNFYEQSGALGMHQDKDESSASLKRGSPVVSFSVGDSAVFAYGNERDPEKAEKIALESGDVLVFGGPARMIYHGVASILPKSAPKELIEKSNLRQGRLNLTFREL</sequence>
<evidence type="ECO:0000259" key="8">
    <source>
        <dbReference type="PROSITE" id="PS51471"/>
    </source>
</evidence>
<feature type="region of interest" description="Disordered" evidence="7">
    <location>
        <begin position="409"/>
        <end position="472"/>
    </location>
</feature>
<dbReference type="InterPro" id="IPR027450">
    <property type="entry name" value="AlkB-like"/>
</dbReference>
<feature type="binding site" evidence="6">
    <location>
        <position position="716"/>
    </location>
    <ligand>
        <name>Fe cation</name>
        <dbReference type="ChEBI" id="CHEBI:24875"/>
        <note>catalytic</note>
    </ligand>
</feature>
<evidence type="ECO:0000256" key="1">
    <source>
        <dbReference type="ARBA" id="ARBA00007879"/>
    </source>
</evidence>
<dbReference type="PANTHER" id="PTHR16557:SF2">
    <property type="entry name" value="NUCLEIC ACID DIOXYGENASE ALKBH1"/>
    <property type="match status" value="1"/>
</dbReference>
<comment type="cofactor">
    <cofactor evidence="6">
        <name>Fe(2+)</name>
        <dbReference type="ChEBI" id="CHEBI:29033"/>
    </cofactor>
    <text evidence="6">Binds 1 Fe(2+) ion per subunit.</text>
</comment>
<feature type="binding site" evidence="6">
    <location>
        <position position="656"/>
    </location>
    <ligand>
        <name>Fe cation</name>
        <dbReference type="ChEBI" id="CHEBI:24875"/>
        <note>catalytic</note>
    </ligand>
</feature>
<dbReference type="GO" id="GO:0005737">
    <property type="term" value="C:cytoplasm"/>
    <property type="evidence" value="ECO:0007669"/>
    <property type="project" value="TreeGrafter"/>
</dbReference>
<dbReference type="InterPro" id="IPR056993">
    <property type="entry name" value="TRIP4_3rd_dom"/>
</dbReference>
<accession>A0A8T0GM90</accession>
<organism evidence="9 10">
    <name type="scientific">Ceratodon purpureus</name>
    <name type="common">Fire moss</name>
    <name type="synonym">Dicranum purpureum</name>
    <dbReference type="NCBI Taxonomy" id="3225"/>
    <lineage>
        <taxon>Eukaryota</taxon>
        <taxon>Viridiplantae</taxon>
        <taxon>Streptophyta</taxon>
        <taxon>Embryophyta</taxon>
        <taxon>Bryophyta</taxon>
        <taxon>Bryophytina</taxon>
        <taxon>Bryopsida</taxon>
        <taxon>Dicranidae</taxon>
        <taxon>Pseudoditrichales</taxon>
        <taxon>Ditrichaceae</taxon>
        <taxon>Ceratodon</taxon>
    </lineage>
</organism>
<dbReference type="InterPro" id="IPR004574">
    <property type="entry name" value="Alkb"/>
</dbReference>
<dbReference type="GO" id="GO:0008270">
    <property type="term" value="F:zinc ion binding"/>
    <property type="evidence" value="ECO:0007669"/>
    <property type="project" value="InterPro"/>
</dbReference>
<feature type="binding site" evidence="6">
    <location>
        <position position="658"/>
    </location>
    <ligand>
        <name>Fe cation</name>
        <dbReference type="ChEBI" id="CHEBI:24875"/>
        <note>catalytic</note>
    </ligand>
</feature>
<comment type="similarity">
    <text evidence="1">Belongs to the alkB family.</text>
</comment>
<dbReference type="GO" id="GO:0035513">
    <property type="term" value="P:oxidative RNA demethylation"/>
    <property type="evidence" value="ECO:0007669"/>
    <property type="project" value="TreeGrafter"/>
</dbReference>
<dbReference type="Pfam" id="PF06221">
    <property type="entry name" value="zf-C2HC5"/>
    <property type="match status" value="1"/>
</dbReference>
<keyword evidence="4" id="KW-0560">Oxidoreductase</keyword>
<name>A0A8T0GM90_CERPU</name>
<keyword evidence="2 6" id="KW-0479">Metal-binding</keyword>
<dbReference type="AlphaFoldDB" id="A0A8T0GM90"/>
<dbReference type="GO" id="GO:0072344">
    <property type="term" value="P:rescue of stalled ribosome"/>
    <property type="evidence" value="ECO:0007669"/>
    <property type="project" value="InterPro"/>
</dbReference>
<dbReference type="Gene3D" id="2.60.120.590">
    <property type="entry name" value="Alpha-ketoglutarate-dependent dioxygenase AlkB-like"/>
    <property type="match status" value="1"/>
</dbReference>
<dbReference type="Pfam" id="PF13532">
    <property type="entry name" value="2OG-FeII_Oxy_2"/>
    <property type="match status" value="1"/>
</dbReference>
<proteinExistence type="inferred from homology"/>
<feature type="region of interest" description="Disordered" evidence="7">
    <location>
        <begin position="108"/>
        <end position="157"/>
    </location>
</feature>
<evidence type="ECO:0000256" key="7">
    <source>
        <dbReference type="SAM" id="MobiDB-lite"/>
    </source>
</evidence>
<evidence type="ECO:0000256" key="4">
    <source>
        <dbReference type="ARBA" id="ARBA00023002"/>
    </source>
</evidence>
<dbReference type="InterPro" id="IPR037151">
    <property type="entry name" value="AlkB-like_sf"/>
</dbReference>